<dbReference type="InterPro" id="IPR002347">
    <property type="entry name" value="SDR_fam"/>
</dbReference>
<dbReference type="PRINTS" id="PR00081">
    <property type="entry name" value="GDHRDH"/>
</dbReference>
<organism evidence="3 4">
    <name type="scientific">Catenaria anguillulae PL171</name>
    <dbReference type="NCBI Taxonomy" id="765915"/>
    <lineage>
        <taxon>Eukaryota</taxon>
        <taxon>Fungi</taxon>
        <taxon>Fungi incertae sedis</taxon>
        <taxon>Blastocladiomycota</taxon>
        <taxon>Blastocladiomycetes</taxon>
        <taxon>Blastocladiales</taxon>
        <taxon>Catenariaceae</taxon>
        <taxon>Catenaria</taxon>
    </lineage>
</organism>
<sequence length="241" mass="24877">MTAVFRSNLPSVLITGANRGLGLGLAKEYSQKGYNVFATSRKTGPADIKDLAPYAVAIHPLDLLDPTLATLATLPATLSRYTPSLQVLINNAGTMIPDKVGALSADSLLAQFKVNAMGPALVTQTLTPHLTTAGQAGGAKVVNISAILASLTDNLMPGKLPGYRASKTAQNALTVALAKELAGKGILVFGLHPGFVATRMSGMKGELSVEQSAGLVAKVVDAANKEVAGKMVNQAGKVMNW</sequence>
<evidence type="ECO:0000256" key="1">
    <source>
        <dbReference type="ARBA" id="ARBA00006484"/>
    </source>
</evidence>
<dbReference type="Gene3D" id="3.40.50.720">
    <property type="entry name" value="NAD(P)-binding Rossmann-like Domain"/>
    <property type="match status" value="1"/>
</dbReference>
<evidence type="ECO:0000313" key="4">
    <source>
        <dbReference type="Proteomes" id="UP000193411"/>
    </source>
</evidence>
<keyword evidence="4" id="KW-1185">Reference proteome</keyword>
<gene>
    <name evidence="3" type="ORF">BCR44DRAFT_1417625</name>
</gene>
<dbReference type="GO" id="GO:0016491">
    <property type="term" value="F:oxidoreductase activity"/>
    <property type="evidence" value="ECO:0007669"/>
    <property type="project" value="TreeGrafter"/>
</dbReference>
<comment type="caution">
    <text evidence="3">The sequence shown here is derived from an EMBL/GenBank/DDBJ whole genome shotgun (WGS) entry which is preliminary data.</text>
</comment>
<dbReference type="AlphaFoldDB" id="A0A1Y2H8H7"/>
<dbReference type="PRINTS" id="PR00080">
    <property type="entry name" value="SDRFAMILY"/>
</dbReference>
<comment type="similarity">
    <text evidence="1 2">Belongs to the short-chain dehydrogenases/reductases (SDR) family.</text>
</comment>
<dbReference type="PANTHER" id="PTHR43544:SF12">
    <property type="entry name" value="NAD(P)-BINDING ROSSMANN-FOLD SUPERFAMILY PROTEIN"/>
    <property type="match status" value="1"/>
</dbReference>
<dbReference type="Pfam" id="PF00106">
    <property type="entry name" value="adh_short"/>
    <property type="match status" value="1"/>
</dbReference>
<protein>
    <submittedName>
        <fullName evidence="3">Uncharacterized protein</fullName>
    </submittedName>
</protein>
<dbReference type="GO" id="GO:0005737">
    <property type="term" value="C:cytoplasm"/>
    <property type="evidence" value="ECO:0007669"/>
    <property type="project" value="TreeGrafter"/>
</dbReference>
<dbReference type="SUPFAM" id="SSF51735">
    <property type="entry name" value="NAD(P)-binding Rossmann-fold domains"/>
    <property type="match status" value="1"/>
</dbReference>
<evidence type="ECO:0000313" key="3">
    <source>
        <dbReference type="EMBL" id="ORZ30815.1"/>
    </source>
</evidence>
<dbReference type="PANTHER" id="PTHR43544">
    <property type="entry name" value="SHORT-CHAIN DEHYDROGENASE/REDUCTASE"/>
    <property type="match status" value="1"/>
</dbReference>
<name>A0A1Y2H8H7_9FUNG</name>
<dbReference type="OrthoDB" id="1669814at2759"/>
<proteinExistence type="inferred from homology"/>
<dbReference type="InterPro" id="IPR051468">
    <property type="entry name" value="Fungal_SecMetab_SDRs"/>
</dbReference>
<evidence type="ECO:0000256" key="2">
    <source>
        <dbReference type="RuleBase" id="RU000363"/>
    </source>
</evidence>
<dbReference type="InterPro" id="IPR036291">
    <property type="entry name" value="NAD(P)-bd_dom_sf"/>
</dbReference>
<accession>A0A1Y2H8H7</accession>
<dbReference type="EMBL" id="MCFL01000074">
    <property type="protein sequence ID" value="ORZ30815.1"/>
    <property type="molecule type" value="Genomic_DNA"/>
</dbReference>
<dbReference type="Proteomes" id="UP000193411">
    <property type="component" value="Unassembled WGS sequence"/>
</dbReference>
<reference evidence="3 4" key="1">
    <citation type="submission" date="2016-07" db="EMBL/GenBank/DDBJ databases">
        <title>Pervasive Adenine N6-methylation of Active Genes in Fungi.</title>
        <authorList>
            <consortium name="DOE Joint Genome Institute"/>
            <person name="Mondo S.J."/>
            <person name="Dannebaum R.O."/>
            <person name="Kuo R.C."/>
            <person name="Labutti K."/>
            <person name="Haridas S."/>
            <person name="Kuo A."/>
            <person name="Salamov A."/>
            <person name="Ahrendt S.R."/>
            <person name="Lipzen A."/>
            <person name="Sullivan W."/>
            <person name="Andreopoulos W.B."/>
            <person name="Clum A."/>
            <person name="Lindquist E."/>
            <person name="Daum C."/>
            <person name="Ramamoorthy G.K."/>
            <person name="Gryganskyi A."/>
            <person name="Culley D."/>
            <person name="Magnuson J.K."/>
            <person name="James T.Y."/>
            <person name="O'Malley M.A."/>
            <person name="Stajich J.E."/>
            <person name="Spatafora J.W."/>
            <person name="Visel A."/>
            <person name="Grigoriev I.V."/>
        </authorList>
    </citation>
    <scope>NUCLEOTIDE SEQUENCE [LARGE SCALE GENOMIC DNA]</scope>
    <source>
        <strain evidence="3 4">PL171</strain>
    </source>
</reference>